<comment type="caution">
    <text evidence="8">The sequence shown here is derived from an EMBL/GenBank/DDBJ whole genome shotgun (WGS) entry which is preliminary data.</text>
</comment>
<evidence type="ECO:0000256" key="2">
    <source>
        <dbReference type="ARBA" id="ARBA00022695"/>
    </source>
</evidence>
<evidence type="ECO:0000256" key="1">
    <source>
        <dbReference type="ARBA" id="ARBA00022679"/>
    </source>
</evidence>
<keyword evidence="2" id="KW-0548">Nucleotidyltransferase</keyword>
<evidence type="ECO:0000259" key="7">
    <source>
        <dbReference type="Pfam" id="PF06817"/>
    </source>
</evidence>
<dbReference type="Pfam" id="PF06817">
    <property type="entry name" value="RVT_thumb"/>
    <property type="match status" value="1"/>
</dbReference>
<evidence type="ECO:0000313" key="9">
    <source>
        <dbReference type="Proteomes" id="UP000528411"/>
    </source>
</evidence>
<evidence type="ECO:0000313" key="8">
    <source>
        <dbReference type="EMBL" id="NXS49924.1"/>
    </source>
</evidence>
<keyword evidence="1" id="KW-0808">Transferase</keyword>
<dbReference type="GO" id="GO:0035613">
    <property type="term" value="F:RNA stem-loop binding"/>
    <property type="evidence" value="ECO:0007669"/>
    <property type="project" value="TreeGrafter"/>
</dbReference>
<sequence length="56" mass="6273">HIKPQVLQITKQIKTLNDLQKLLGTVNWVRSMLGISNNELSHLFASLKGNSDLTSE</sequence>
<dbReference type="Proteomes" id="UP000528411">
    <property type="component" value="Unassembled WGS sequence"/>
</dbReference>
<keyword evidence="5" id="KW-0378">Hydrolase</keyword>
<dbReference type="AlphaFoldDB" id="A0A7L2UW52"/>
<keyword evidence="6" id="KW-0695">RNA-directed DNA polymerase</keyword>
<keyword evidence="3" id="KW-0540">Nuclease</keyword>
<protein>
    <submittedName>
        <fullName evidence="8">POK10 protein</fullName>
    </submittedName>
</protein>
<gene>
    <name evidence="8" type="primary">Ervk10_1</name>
    <name evidence="8" type="ORF">BALREX_R13489</name>
</gene>
<organism evidence="8 9">
    <name type="scientific">Balaeniceps rex</name>
    <name type="common">Shoebill</name>
    <dbReference type="NCBI Taxonomy" id="33584"/>
    <lineage>
        <taxon>Eukaryota</taxon>
        <taxon>Metazoa</taxon>
        <taxon>Chordata</taxon>
        <taxon>Craniata</taxon>
        <taxon>Vertebrata</taxon>
        <taxon>Euteleostomi</taxon>
        <taxon>Archelosauria</taxon>
        <taxon>Archosauria</taxon>
        <taxon>Dinosauria</taxon>
        <taxon>Saurischia</taxon>
        <taxon>Theropoda</taxon>
        <taxon>Coelurosauria</taxon>
        <taxon>Aves</taxon>
        <taxon>Neognathae</taxon>
        <taxon>Neoaves</taxon>
        <taxon>Aequornithes</taxon>
        <taxon>Pelecaniformes</taxon>
        <taxon>Balaenicipitidae</taxon>
        <taxon>Balaeniceps</taxon>
    </lineage>
</organism>
<dbReference type="InterPro" id="IPR010661">
    <property type="entry name" value="RVT_thumb"/>
</dbReference>
<dbReference type="SUPFAM" id="SSF56672">
    <property type="entry name" value="DNA/RNA polymerases"/>
    <property type="match status" value="1"/>
</dbReference>
<dbReference type="PANTHER" id="PTHR41694:SF3">
    <property type="entry name" value="RNA-DIRECTED DNA POLYMERASE-RELATED"/>
    <property type="match status" value="1"/>
</dbReference>
<feature type="non-terminal residue" evidence="8">
    <location>
        <position position="1"/>
    </location>
</feature>
<reference evidence="8 9" key="1">
    <citation type="submission" date="2019-09" db="EMBL/GenBank/DDBJ databases">
        <title>Bird 10,000 Genomes (B10K) Project - Family phase.</title>
        <authorList>
            <person name="Zhang G."/>
        </authorList>
    </citation>
    <scope>NUCLEOTIDE SEQUENCE [LARGE SCALE GENOMIC DNA]</scope>
    <source>
        <strain evidence="8">B10K-DU-012-56</strain>
    </source>
</reference>
<dbReference type="GO" id="GO:0016787">
    <property type="term" value="F:hydrolase activity"/>
    <property type="evidence" value="ECO:0007669"/>
    <property type="project" value="UniProtKB-KW"/>
</dbReference>
<accession>A0A7L2UW52</accession>
<keyword evidence="4" id="KW-0255">Endonuclease</keyword>
<keyword evidence="9" id="KW-1185">Reference proteome</keyword>
<dbReference type="PANTHER" id="PTHR41694">
    <property type="entry name" value="ENDOGENOUS RETROVIRUS GROUP K MEMBER POL PROTEIN"/>
    <property type="match status" value="1"/>
</dbReference>
<feature type="non-terminal residue" evidence="8">
    <location>
        <position position="56"/>
    </location>
</feature>
<evidence type="ECO:0000256" key="5">
    <source>
        <dbReference type="ARBA" id="ARBA00022801"/>
    </source>
</evidence>
<name>A0A7L2UW52_BALRX</name>
<evidence type="ECO:0000256" key="3">
    <source>
        <dbReference type="ARBA" id="ARBA00022722"/>
    </source>
</evidence>
<dbReference type="OrthoDB" id="422540at2759"/>
<dbReference type="EMBL" id="VYZW01060522">
    <property type="protein sequence ID" value="NXS49924.1"/>
    <property type="molecule type" value="Genomic_DNA"/>
</dbReference>
<evidence type="ECO:0000256" key="6">
    <source>
        <dbReference type="ARBA" id="ARBA00022918"/>
    </source>
</evidence>
<dbReference type="GO" id="GO:0003964">
    <property type="term" value="F:RNA-directed DNA polymerase activity"/>
    <property type="evidence" value="ECO:0007669"/>
    <property type="project" value="UniProtKB-KW"/>
</dbReference>
<evidence type="ECO:0000256" key="4">
    <source>
        <dbReference type="ARBA" id="ARBA00022759"/>
    </source>
</evidence>
<dbReference type="Gene3D" id="3.30.70.270">
    <property type="match status" value="1"/>
</dbReference>
<proteinExistence type="predicted"/>
<feature type="domain" description="Reverse transcriptase thumb" evidence="7">
    <location>
        <begin position="4"/>
        <end position="56"/>
    </location>
</feature>
<dbReference type="InterPro" id="IPR043128">
    <property type="entry name" value="Rev_trsase/Diguanyl_cyclase"/>
</dbReference>
<dbReference type="GO" id="GO:0004519">
    <property type="term" value="F:endonuclease activity"/>
    <property type="evidence" value="ECO:0007669"/>
    <property type="project" value="UniProtKB-KW"/>
</dbReference>
<dbReference type="InterPro" id="IPR043502">
    <property type="entry name" value="DNA/RNA_pol_sf"/>
</dbReference>